<feature type="compositionally biased region" description="Polar residues" evidence="1">
    <location>
        <begin position="192"/>
        <end position="208"/>
    </location>
</feature>
<protein>
    <submittedName>
        <fullName evidence="2">Uncharacterized protein</fullName>
    </submittedName>
</protein>
<comment type="caution">
    <text evidence="2">The sequence shown here is derived from an EMBL/GenBank/DDBJ whole genome shotgun (WGS) entry which is preliminary data.</text>
</comment>
<keyword evidence="3" id="KW-1185">Reference proteome</keyword>
<dbReference type="EMBL" id="BQKY01000013">
    <property type="protein sequence ID" value="GJN93193.1"/>
    <property type="molecule type" value="Genomic_DNA"/>
</dbReference>
<feature type="region of interest" description="Disordered" evidence="1">
    <location>
        <begin position="190"/>
        <end position="226"/>
    </location>
</feature>
<evidence type="ECO:0000313" key="2">
    <source>
        <dbReference type="EMBL" id="GJN93193.1"/>
    </source>
</evidence>
<proteinExistence type="predicted"/>
<sequence>MEVAPRTLFTEVIRLVDEEAGINWTQPAVADPPGLIKQAASSLATLSTSKGGAKQQRGRLDNLIQATAASVTAAGRASLAKDASSVAPASTAGGVGAAAAGPSKARCGCKFGGASGLSSTAKGKGKDTLVDLTPPPSEDGDRDDHGMSRFGRALADVVGGEVNEVTPAGLVAAMETFVRTLLPKTYAAWESGPSTSCRSLRSNDPTNRTRARLRKLSDGEVEEVDT</sequence>
<reference evidence="2 3" key="1">
    <citation type="submission" date="2021-12" db="EMBL/GenBank/DDBJ databases">
        <title>High titer production of polyol ester of fatty acids by Rhodotorula paludigena BS15 towards product separation-free biomass refinery.</title>
        <authorList>
            <person name="Mano J."/>
            <person name="Ono H."/>
            <person name="Tanaka T."/>
            <person name="Naito K."/>
            <person name="Sushida H."/>
            <person name="Ike M."/>
            <person name="Tokuyasu K."/>
            <person name="Kitaoka M."/>
        </authorList>
    </citation>
    <scope>NUCLEOTIDE SEQUENCE [LARGE SCALE GENOMIC DNA]</scope>
    <source>
        <strain evidence="2 3">BS15</strain>
    </source>
</reference>
<gene>
    <name evidence="2" type="ORF">Rhopal_006240-T1</name>
</gene>
<evidence type="ECO:0000313" key="3">
    <source>
        <dbReference type="Proteomes" id="UP001342314"/>
    </source>
</evidence>
<organism evidence="2 3">
    <name type="scientific">Rhodotorula paludigena</name>
    <dbReference type="NCBI Taxonomy" id="86838"/>
    <lineage>
        <taxon>Eukaryota</taxon>
        <taxon>Fungi</taxon>
        <taxon>Dikarya</taxon>
        <taxon>Basidiomycota</taxon>
        <taxon>Pucciniomycotina</taxon>
        <taxon>Microbotryomycetes</taxon>
        <taxon>Sporidiobolales</taxon>
        <taxon>Sporidiobolaceae</taxon>
        <taxon>Rhodotorula</taxon>
    </lineage>
</organism>
<feature type="region of interest" description="Disordered" evidence="1">
    <location>
        <begin position="117"/>
        <end position="148"/>
    </location>
</feature>
<name>A0AAV5GSI6_9BASI</name>
<dbReference type="Proteomes" id="UP001342314">
    <property type="component" value="Unassembled WGS sequence"/>
</dbReference>
<accession>A0AAV5GSI6</accession>
<evidence type="ECO:0000256" key="1">
    <source>
        <dbReference type="SAM" id="MobiDB-lite"/>
    </source>
</evidence>
<dbReference type="AlphaFoldDB" id="A0AAV5GSI6"/>